<protein>
    <submittedName>
        <fullName evidence="2">Uncharacterized protein</fullName>
    </submittedName>
</protein>
<feature type="compositionally biased region" description="Acidic residues" evidence="1">
    <location>
        <begin position="175"/>
        <end position="207"/>
    </location>
</feature>
<organism evidence="2 3">
    <name type="scientific">Theobroma cacao</name>
    <name type="common">Cacao</name>
    <name type="synonym">Cocoa</name>
    <dbReference type="NCBI Taxonomy" id="3641"/>
    <lineage>
        <taxon>Eukaryota</taxon>
        <taxon>Viridiplantae</taxon>
        <taxon>Streptophyta</taxon>
        <taxon>Embryophyta</taxon>
        <taxon>Tracheophyta</taxon>
        <taxon>Spermatophyta</taxon>
        <taxon>Magnoliopsida</taxon>
        <taxon>eudicotyledons</taxon>
        <taxon>Gunneridae</taxon>
        <taxon>Pentapetalae</taxon>
        <taxon>rosids</taxon>
        <taxon>malvids</taxon>
        <taxon>Malvales</taxon>
        <taxon>Malvaceae</taxon>
        <taxon>Byttnerioideae</taxon>
        <taxon>Theobroma</taxon>
    </lineage>
</organism>
<reference evidence="2 3" key="1">
    <citation type="journal article" date="2013" name="Genome Biol.">
        <title>The genome sequence of the most widely cultivated cacao type and its use to identify candidate genes regulating pod color.</title>
        <authorList>
            <person name="Motamayor J.C."/>
            <person name="Mockaitis K."/>
            <person name="Schmutz J."/>
            <person name="Haiminen N."/>
            <person name="Iii D.L."/>
            <person name="Cornejo O."/>
            <person name="Findley S.D."/>
            <person name="Zheng P."/>
            <person name="Utro F."/>
            <person name="Royaert S."/>
            <person name="Saski C."/>
            <person name="Jenkins J."/>
            <person name="Podicheti R."/>
            <person name="Zhao M."/>
            <person name="Scheffler B.E."/>
            <person name="Stack J.C."/>
            <person name="Feltus F.A."/>
            <person name="Mustiga G.M."/>
            <person name="Amores F."/>
            <person name="Phillips W."/>
            <person name="Marelli J.P."/>
            <person name="May G.D."/>
            <person name="Shapiro H."/>
            <person name="Ma J."/>
            <person name="Bustamante C.D."/>
            <person name="Schnell R.J."/>
            <person name="Main D."/>
            <person name="Gilbert D."/>
            <person name="Parida L."/>
            <person name="Kuhn D.N."/>
        </authorList>
    </citation>
    <scope>NUCLEOTIDE SEQUENCE [LARGE SCALE GENOMIC DNA]</scope>
    <source>
        <strain evidence="3">cv. Matina 1-6</strain>
    </source>
</reference>
<dbReference type="Gramene" id="EOY19465">
    <property type="protein sequence ID" value="EOY19465"/>
    <property type="gene ID" value="TCM_044587"/>
</dbReference>
<feature type="compositionally biased region" description="Basic and acidic residues" evidence="1">
    <location>
        <begin position="221"/>
        <end position="230"/>
    </location>
</feature>
<gene>
    <name evidence="2" type="ORF">TCM_044587</name>
</gene>
<keyword evidence="3" id="KW-1185">Reference proteome</keyword>
<dbReference type="InParanoid" id="A0A061FQ61"/>
<dbReference type="Proteomes" id="UP000026915">
    <property type="component" value="Chromosome 10"/>
</dbReference>
<dbReference type="AlphaFoldDB" id="A0A061FQ61"/>
<evidence type="ECO:0000256" key="1">
    <source>
        <dbReference type="SAM" id="MobiDB-lite"/>
    </source>
</evidence>
<dbReference type="Gene3D" id="2.40.30.330">
    <property type="entry name" value="Pre-mRNA cleavage complex subunit Clp1, C-terminal domain"/>
    <property type="match status" value="1"/>
</dbReference>
<dbReference type="eggNOG" id="KOG2749">
    <property type="taxonomic scope" value="Eukaryota"/>
</dbReference>
<sequence length="247" mass="27297">MIAHRKGKKLICKPYGVPVGILDNECQPRRRDDCHGPEGGSGILILLSNICTSSVYKSTTEKFCTNAQQSHQIKGGGPQAPRSALPIGADPIANPLRVTPVNIDKDWLHAVLAVSYAKELDQILSSGDRENEIDLNEEVYQEDMSISINITPSEELDNFTVLASGDYEEVNLLIEDEKDDMQGDEDEEDDMEGDKDEDEDEVEDEDKETFGAFAEQVDNETSTHDSRRSTFIDLGASVDDTSSRSKV</sequence>
<feature type="region of interest" description="Disordered" evidence="1">
    <location>
        <begin position="175"/>
        <end position="247"/>
    </location>
</feature>
<evidence type="ECO:0000313" key="2">
    <source>
        <dbReference type="EMBL" id="EOY19465.1"/>
    </source>
</evidence>
<accession>A0A061FQ61</accession>
<dbReference type="HOGENOM" id="CLU_1126162_0_0_1"/>
<dbReference type="InterPro" id="IPR038238">
    <property type="entry name" value="Clp1_C_sf"/>
</dbReference>
<evidence type="ECO:0000313" key="3">
    <source>
        <dbReference type="Proteomes" id="UP000026915"/>
    </source>
</evidence>
<dbReference type="EMBL" id="CM001888">
    <property type="protein sequence ID" value="EOY19465.1"/>
    <property type="molecule type" value="Genomic_DNA"/>
</dbReference>
<proteinExistence type="predicted"/>
<name>A0A061FQ61_THECC</name>
<dbReference type="STRING" id="3641.A0A061FQ61"/>